<dbReference type="PROSITE" id="PS50956">
    <property type="entry name" value="HTH_ASNC_2"/>
    <property type="match status" value="1"/>
</dbReference>
<evidence type="ECO:0000256" key="2">
    <source>
        <dbReference type="ARBA" id="ARBA00023125"/>
    </source>
</evidence>
<dbReference type="Pfam" id="PF01037">
    <property type="entry name" value="AsnC_trans_reg"/>
    <property type="match status" value="1"/>
</dbReference>
<gene>
    <name evidence="5" type="ORF">GCM10022236_40690</name>
</gene>
<evidence type="ECO:0000259" key="4">
    <source>
        <dbReference type="PROSITE" id="PS50956"/>
    </source>
</evidence>
<dbReference type="SUPFAM" id="SSF54909">
    <property type="entry name" value="Dimeric alpha+beta barrel"/>
    <property type="match status" value="1"/>
</dbReference>
<dbReference type="Proteomes" id="UP001501490">
    <property type="component" value="Unassembled WGS sequence"/>
</dbReference>
<feature type="domain" description="HTH asnC-type" evidence="4">
    <location>
        <begin position="3"/>
        <end position="64"/>
    </location>
</feature>
<protein>
    <submittedName>
        <fullName evidence="5">Lrp/AsnC family transcriptional regulator</fullName>
    </submittedName>
</protein>
<evidence type="ECO:0000313" key="5">
    <source>
        <dbReference type="EMBL" id="GAA3633918.1"/>
    </source>
</evidence>
<name>A0ABP7AJT8_9ACTN</name>
<keyword evidence="2" id="KW-0238">DNA-binding</keyword>
<dbReference type="InterPro" id="IPR036390">
    <property type="entry name" value="WH_DNA-bd_sf"/>
</dbReference>
<accession>A0ABP7AJT8</accession>
<reference evidence="6" key="1">
    <citation type="journal article" date="2019" name="Int. J. Syst. Evol. Microbiol.">
        <title>The Global Catalogue of Microorganisms (GCM) 10K type strain sequencing project: providing services to taxonomists for standard genome sequencing and annotation.</title>
        <authorList>
            <consortium name="The Broad Institute Genomics Platform"/>
            <consortium name="The Broad Institute Genome Sequencing Center for Infectious Disease"/>
            <person name="Wu L."/>
            <person name="Ma J."/>
        </authorList>
    </citation>
    <scope>NUCLEOTIDE SEQUENCE [LARGE SCALE GENOMIC DNA]</scope>
    <source>
        <strain evidence="6">JCM 16929</strain>
    </source>
</reference>
<dbReference type="SMART" id="SM00344">
    <property type="entry name" value="HTH_ASNC"/>
    <property type="match status" value="1"/>
</dbReference>
<dbReference type="InterPro" id="IPR011008">
    <property type="entry name" value="Dimeric_a/b-barrel"/>
</dbReference>
<dbReference type="Gene3D" id="3.30.70.920">
    <property type="match status" value="1"/>
</dbReference>
<dbReference type="EMBL" id="BAABAB010000033">
    <property type="protein sequence ID" value="GAA3633918.1"/>
    <property type="molecule type" value="Genomic_DNA"/>
</dbReference>
<dbReference type="Gene3D" id="1.10.10.10">
    <property type="entry name" value="Winged helix-like DNA-binding domain superfamily/Winged helix DNA-binding domain"/>
    <property type="match status" value="1"/>
</dbReference>
<sequence>MRLDDIDHKIIARLSDNSRESYASIGSMVGLSTAAVKRRVDRLRADGAIRRFTIEVEPAALGWTIEAFVELYCEGRVPPDRMREMVTSIPEVTRAYTVTGEADGILVVRAEDASHFERVLGVIRNYPGVSRTRSALVLSEL</sequence>
<organism evidence="5 6">
    <name type="scientific">Microlunatus ginsengisoli</name>
    <dbReference type="NCBI Taxonomy" id="363863"/>
    <lineage>
        <taxon>Bacteria</taxon>
        <taxon>Bacillati</taxon>
        <taxon>Actinomycetota</taxon>
        <taxon>Actinomycetes</taxon>
        <taxon>Propionibacteriales</taxon>
        <taxon>Propionibacteriaceae</taxon>
        <taxon>Microlunatus</taxon>
    </lineage>
</organism>
<dbReference type="PRINTS" id="PR00033">
    <property type="entry name" value="HTHASNC"/>
</dbReference>
<dbReference type="InterPro" id="IPR000485">
    <property type="entry name" value="AsnC-type_HTH_dom"/>
</dbReference>
<proteinExistence type="predicted"/>
<dbReference type="PANTHER" id="PTHR30154:SF45">
    <property type="entry name" value="TRANSCRIPTIONAL REGULATORY PROTEIN (PROBABLY ASNC-FAMILY)-RELATED"/>
    <property type="match status" value="1"/>
</dbReference>
<dbReference type="Pfam" id="PF13404">
    <property type="entry name" value="HTH_AsnC-type"/>
    <property type="match status" value="1"/>
</dbReference>
<dbReference type="InterPro" id="IPR036388">
    <property type="entry name" value="WH-like_DNA-bd_sf"/>
</dbReference>
<keyword evidence="1" id="KW-0805">Transcription regulation</keyword>
<keyword evidence="6" id="KW-1185">Reference proteome</keyword>
<keyword evidence="3" id="KW-0804">Transcription</keyword>
<dbReference type="PANTHER" id="PTHR30154">
    <property type="entry name" value="LEUCINE-RESPONSIVE REGULATORY PROTEIN"/>
    <property type="match status" value="1"/>
</dbReference>
<evidence type="ECO:0000313" key="6">
    <source>
        <dbReference type="Proteomes" id="UP001501490"/>
    </source>
</evidence>
<evidence type="ECO:0000256" key="1">
    <source>
        <dbReference type="ARBA" id="ARBA00023015"/>
    </source>
</evidence>
<dbReference type="InterPro" id="IPR019887">
    <property type="entry name" value="Tscrpt_reg_AsnC/Lrp_C"/>
</dbReference>
<dbReference type="SUPFAM" id="SSF46785">
    <property type="entry name" value="Winged helix' DNA-binding domain"/>
    <property type="match status" value="1"/>
</dbReference>
<evidence type="ECO:0000256" key="3">
    <source>
        <dbReference type="ARBA" id="ARBA00023163"/>
    </source>
</evidence>
<comment type="caution">
    <text evidence="5">The sequence shown here is derived from an EMBL/GenBank/DDBJ whole genome shotgun (WGS) entry which is preliminary data.</text>
</comment>
<dbReference type="InterPro" id="IPR019888">
    <property type="entry name" value="Tscrpt_reg_AsnC-like"/>
</dbReference>